<dbReference type="AlphaFoldDB" id="A0A0P6IYA8"/>
<feature type="region of interest" description="Disordered" evidence="1">
    <location>
        <begin position="25"/>
        <end position="66"/>
    </location>
</feature>
<feature type="compositionally biased region" description="Low complexity" evidence="1">
    <location>
        <begin position="54"/>
        <end position="63"/>
    </location>
</feature>
<proteinExistence type="evidence at transcript level"/>
<name>A0A0P6IYA8_AEDAE</name>
<dbReference type="PANTHER" id="PTHR33053">
    <property type="entry name" value="PROTEIN, PUTATIVE-RELATED"/>
    <property type="match status" value="1"/>
</dbReference>
<evidence type="ECO:0000256" key="1">
    <source>
        <dbReference type="SAM" id="MobiDB-lite"/>
    </source>
</evidence>
<feature type="compositionally biased region" description="Polar residues" evidence="1">
    <location>
        <begin position="28"/>
        <end position="37"/>
    </location>
</feature>
<dbReference type="VEuPathDB" id="VectorBase:AAEL013375"/>
<organism evidence="2">
    <name type="scientific">Aedes aegypti</name>
    <name type="common">Yellowfever mosquito</name>
    <name type="synonym">Culex aegypti</name>
    <dbReference type="NCBI Taxonomy" id="7159"/>
    <lineage>
        <taxon>Eukaryota</taxon>
        <taxon>Metazoa</taxon>
        <taxon>Ecdysozoa</taxon>
        <taxon>Arthropoda</taxon>
        <taxon>Hexapoda</taxon>
        <taxon>Insecta</taxon>
        <taxon>Pterygota</taxon>
        <taxon>Neoptera</taxon>
        <taxon>Endopterygota</taxon>
        <taxon>Diptera</taxon>
        <taxon>Nematocera</taxon>
        <taxon>Culicoidea</taxon>
        <taxon>Culicidae</taxon>
        <taxon>Culicinae</taxon>
        <taxon>Aedini</taxon>
        <taxon>Aedes</taxon>
        <taxon>Stegomyia</taxon>
    </lineage>
</organism>
<accession>A0A0P6IYA8</accession>
<dbReference type="EMBL" id="GDUN01000112">
    <property type="protein sequence ID" value="JAN95807.1"/>
    <property type="molecule type" value="mRNA"/>
</dbReference>
<protein>
    <submittedName>
        <fullName evidence="2">Uncharacterized protein</fullName>
    </submittedName>
</protein>
<feature type="region of interest" description="Disordered" evidence="1">
    <location>
        <begin position="96"/>
        <end position="122"/>
    </location>
</feature>
<sequence>MSSQSRKKWKTVLKSGNFKRKVNKYRSAVSQANSKNSIRFPEMNRQRKILKPKSSASHSPTSSFLHATDDETECSLEILRDGLDASIKPEDCGLLSAGHSESKLNEPSLALPNRDNEDDDSIDNKNYDVYKEMNLEMFLNKWSIDYRISHRALKPVLQKLNEHHPQLPVDPRRLLSTPRNKPKILTIEGGYYWHHSIEYSLRSFYERLSEPCTASININIDGLPLFKNGTAQVWPILISITERAEIPPIIAGIFHGNNKPKRVEEFLKPFVEEILPIISDGLLINNHKLTVKIRSIICDAPARAFVKGVQCFTA</sequence>
<reference evidence="2" key="1">
    <citation type="journal article" date="2016" name="PLoS ONE">
        <title>A Deep Insight into the Sialome of Male and Female Aedes aegypti Mosquitoes.</title>
        <authorList>
            <person name="Ribeiro J.M."/>
            <person name="Martin-Martin I."/>
            <person name="Arca B."/>
            <person name="Calvo E."/>
        </authorList>
    </citation>
    <scope>NUCLEOTIDE SEQUENCE</scope>
    <source>
        <strain evidence="2">Liverpool</strain>
        <tissue evidence="2">Salivary glands</tissue>
    </source>
</reference>
<evidence type="ECO:0000313" key="2">
    <source>
        <dbReference type="EMBL" id="JAN95807.1"/>
    </source>
</evidence>